<gene>
    <name evidence="3" type="ORF">C7456_101242</name>
</gene>
<dbReference type="InterPro" id="IPR011990">
    <property type="entry name" value="TPR-like_helical_dom_sf"/>
</dbReference>
<dbReference type="SUPFAM" id="SSF56436">
    <property type="entry name" value="C-type lectin-like"/>
    <property type="match status" value="1"/>
</dbReference>
<dbReference type="SUPFAM" id="SSF48452">
    <property type="entry name" value="TPR-like"/>
    <property type="match status" value="1"/>
</dbReference>
<evidence type="ECO:0000313" key="3">
    <source>
        <dbReference type="EMBL" id="PWK92902.1"/>
    </source>
</evidence>
<keyword evidence="1" id="KW-1133">Transmembrane helix</keyword>
<dbReference type="Proteomes" id="UP000245812">
    <property type="component" value="Unassembled WGS sequence"/>
</dbReference>
<organism evidence="3 4">
    <name type="scientific">Fulvimonas soli</name>
    <dbReference type="NCBI Taxonomy" id="155197"/>
    <lineage>
        <taxon>Bacteria</taxon>
        <taxon>Pseudomonadati</taxon>
        <taxon>Pseudomonadota</taxon>
        <taxon>Gammaproteobacteria</taxon>
        <taxon>Lysobacterales</taxon>
        <taxon>Rhodanobacteraceae</taxon>
        <taxon>Fulvimonas</taxon>
    </lineage>
</organism>
<proteinExistence type="predicted"/>
<keyword evidence="4" id="KW-1185">Reference proteome</keyword>
<comment type="caution">
    <text evidence="3">The sequence shown here is derived from an EMBL/GenBank/DDBJ whole genome shotgun (WGS) entry which is preliminary data.</text>
</comment>
<feature type="domain" description="Sulfatase-modifying factor enzyme-like" evidence="2">
    <location>
        <begin position="370"/>
        <end position="643"/>
    </location>
</feature>
<name>A0A316IHB4_9GAMM</name>
<evidence type="ECO:0000256" key="1">
    <source>
        <dbReference type="SAM" id="Phobius"/>
    </source>
</evidence>
<accession>A0A316IHB4</accession>
<dbReference type="Gene3D" id="3.90.1580.10">
    <property type="entry name" value="paralog of FGE (formylglycine-generating enzyme)"/>
    <property type="match status" value="1"/>
</dbReference>
<protein>
    <submittedName>
        <fullName evidence="3">Formylglycine-generating enzyme required for sulfatase activity</fullName>
    </submittedName>
</protein>
<evidence type="ECO:0000259" key="2">
    <source>
        <dbReference type="Pfam" id="PF03781"/>
    </source>
</evidence>
<dbReference type="RefSeq" id="WP_109721946.1">
    <property type="nucleotide sequence ID" value="NZ_MSZV01000041.1"/>
</dbReference>
<evidence type="ECO:0000313" key="4">
    <source>
        <dbReference type="Proteomes" id="UP000245812"/>
    </source>
</evidence>
<dbReference type="InterPro" id="IPR051043">
    <property type="entry name" value="Sulfatase_Mod_Factor_Kinase"/>
</dbReference>
<dbReference type="AlphaFoldDB" id="A0A316IHB4"/>
<dbReference type="OrthoDB" id="9768004at2"/>
<reference evidence="3 4" key="1">
    <citation type="submission" date="2018-05" db="EMBL/GenBank/DDBJ databases">
        <title>Genomic Encyclopedia of Type Strains, Phase IV (KMG-IV): sequencing the most valuable type-strain genomes for metagenomic binning, comparative biology and taxonomic classification.</title>
        <authorList>
            <person name="Goeker M."/>
        </authorList>
    </citation>
    <scope>NUCLEOTIDE SEQUENCE [LARGE SCALE GENOMIC DNA]</scope>
    <source>
        <strain evidence="3 4">DSM 14263</strain>
    </source>
</reference>
<dbReference type="EMBL" id="QGHC01000001">
    <property type="protein sequence ID" value="PWK92902.1"/>
    <property type="molecule type" value="Genomic_DNA"/>
</dbReference>
<keyword evidence="1" id="KW-0812">Transmembrane</keyword>
<dbReference type="Pfam" id="PF03781">
    <property type="entry name" value="FGE-sulfatase"/>
    <property type="match status" value="1"/>
</dbReference>
<dbReference type="GO" id="GO:0120147">
    <property type="term" value="F:formylglycine-generating oxidase activity"/>
    <property type="evidence" value="ECO:0007669"/>
    <property type="project" value="TreeGrafter"/>
</dbReference>
<dbReference type="Gene3D" id="1.25.40.10">
    <property type="entry name" value="Tetratricopeptide repeat domain"/>
    <property type="match status" value="1"/>
</dbReference>
<keyword evidence="1" id="KW-0472">Membrane</keyword>
<dbReference type="InterPro" id="IPR042095">
    <property type="entry name" value="SUMF_sf"/>
</dbReference>
<dbReference type="InterPro" id="IPR005532">
    <property type="entry name" value="SUMF_dom"/>
</dbReference>
<sequence>MPSNQTVRRQRALGGAIGVIVLGGALVYHFFPRVFHVEPGRMASRAVPAGTTLPYAPATSAPAVVDNELAAGPPLTLAPSEVIAKRMRQADQHLPEQRSEDTPEVRALVERAAKALQAGRLTGEDGAAALYAQAAKLKPDSRRAAAGLYEVRDRLAAQAGQDIALGDAETAQDLLETLRGLPDSAGAVRQLEASLRTLQQVRPILTRAAALLQQGKADQPAGESALDLYRQVQQLDPQNAVAEQGVFQVQRVVLDRALAAVAQNDFAAADRALQQAEAIQPGSQQLKDARARVDGIRQQRAGALMAQAHSALDAGNLALAAQLATQAKAIDPAQEGYAEFQERLTNARLYASYRPGQVFSDRFVDQPGQAPAMVVIPTGRFRMGAADDEDGHTDAELPAHEVVIAKGFAMARSAVTVGQFREFVRASGYQPDSDRLGGASVYDERTGALRDDSRADWQDDYAGHPAADNLPVVNVSWNDAQAYAAWLGQRTGKRYRLPSEAEFEYALRGGTTTRYWWGDGKPDKPVENLTGSGDRSARGRRWSNAFAGYRDGYWGPAPVLSFAPNPFGLYDINGNVSEWVADCWHDSYLRAPQDGGAWLNPGCSMHVVRGGSWGSSPDQVRSAFRQGTDGSLRSGRVGFRVVREL</sequence>
<dbReference type="InterPro" id="IPR016187">
    <property type="entry name" value="CTDL_fold"/>
</dbReference>
<dbReference type="PANTHER" id="PTHR23150">
    <property type="entry name" value="SULFATASE MODIFYING FACTOR 1, 2"/>
    <property type="match status" value="1"/>
</dbReference>
<feature type="transmembrane region" description="Helical" evidence="1">
    <location>
        <begin position="12"/>
        <end position="31"/>
    </location>
</feature>
<dbReference type="PANTHER" id="PTHR23150:SF35">
    <property type="entry name" value="BLL6746 PROTEIN"/>
    <property type="match status" value="1"/>
</dbReference>